<name>A0A1F6Y7D4_9BACT</name>
<sequence>MIQKIKKLKSGFVILFAVTLSALLLSIAIGVTNIAFKELRFGTNARDTNDAFFAADTGIECALIYDKSTTGLFVHNPPISSSFSITCNNRPITVTENSTSYWTFHVPGLGSTTQSCAIVTVDKTDPGDSTTVPVFVITSKGYNTGSQNNNFCNPPTNAVERQLEVRY</sequence>
<organism evidence="2 3">
    <name type="scientific">Candidatus Nomurabacteria bacterium RIFCSPLOWO2_02_FULL_40_67</name>
    <dbReference type="NCBI Taxonomy" id="1801787"/>
    <lineage>
        <taxon>Bacteria</taxon>
        <taxon>Candidatus Nomuraibacteriota</taxon>
    </lineage>
</organism>
<feature type="transmembrane region" description="Helical" evidence="1">
    <location>
        <begin position="12"/>
        <end position="36"/>
    </location>
</feature>
<keyword evidence="1" id="KW-0472">Membrane</keyword>
<evidence type="ECO:0008006" key="4">
    <source>
        <dbReference type="Google" id="ProtNLM"/>
    </source>
</evidence>
<evidence type="ECO:0000256" key="1">
    <source>
        <dbReference type="SAM" id="Phobius"/>
    </source>
</evidence>
<keyword evidence="1" id="KW-0812">Transmembrane</keyword>
<comment type="caution">
    <text evidence="2">The sequence shown here is derived from an EMBL/GenBank/DDBJ whole genome shotgun (WGS) entry which is preliminary data.</text>
</comment>
<keyword evidence="1" id="KW-1133">Transmembrane helix</keyword>
<gene>
    <name evidence="2" type="ORF">A3I23_01400</name>
</gene>
<proteinExistence type="predicted"/>
<dbReference type="EMBL" id="MFVL01000002">
    <property type="protein sequence ID" value="OGJ02281.1"/>
    <property type="molecule type" value="Genomic_DNA"/>
</dbReference>
<protein>
    <recommendedName>
        <fullName evidence="4">Type 4 fimbrial biogenesis protein PilX N-terminal domain-containing protein</fullName>
    </recommendedName>
</protein>
<evidence type="ECO:0000313" key="3">
    <source>
        <dbReference type="Proteomes" id="UP000177693"/>
    </source>
</evidence>
<dbReference type="Proteomes" id="UP000177693">
    <property type="component" value="Unassembled WGS sequence"/>
</dbReference>
<accession>A0A1F6Y7D4</accession>
<reference evidence="2 3" key="1">
    <citation type="journal article" date="2016" name="Nat. Commun.">
        <title>Thousands of microbial genomes shed light on interconnected biogeochemical processes in an aquifer system.</title>
        <authorList>
            <person name="Anantharaman K."/>
            <person name="Brown C.T."/>
            <person name="Hug L.A."/>
            <person name="Sharon I."/>
            <person name="Castelle C.J."/>
            <person name="Probst A.J."/>
            <person name="Thomas B.C."/>
            <person name="Singh A."/>
            <person name="Wilkins M.J."/>
            <person name="Karaoz U."/>
            <person name="Brodie E.L."/>
            <person name="Williams K.H."/>
            <person name="Hubbard S.S."/>
            <person name="Banfield J.F."/>
        </authorList>
    </citation>
    <scope>NUCLEOTIDE SEQUENCE [LARGE SCALE GENOMIC DNA]</scope>
</reference>
<evidence type="ECO:0000313" key="2">
    <source>
        <dbReference type="EMBL" id="OGJ02281.1"/>
    </source>
</evidence>
<dbReference type="AlphaFoldDB" id="A0A1F6Y7D4"/>